<dbReference type="GO" id="GO:0005634">
    <property type="term" value="C:nucleus"/>
    <property type="evidence" value="ECO:0007669"/>
    <property type="project" value="TreeGrafter"/>
</dbReference>
<feature type="compositionally biased region" description="Polar residues" evidence="6">
    <location>
        <begin position="398"/>
        <end position="410"/>
    </location>
</feature>
<accession>A0A835LNN2</accession>
<dbReference type="PANTHER" id="PTHR31604:SF30">
    <property type="entry name" value="PROTEIN LATERAL ROOT PRIMORDIUM 1"/>
    <property type="match status" value="1"/>
</dbReference>
<dbReference type="InterPro" id="IPR023395">
    <property type="entry name" value="MCP_dom_sf"/>
</dbReference>
<evidence type="ECO:0000256" key="2">
    <source>
        <dbReference type="ARBA" id="ARBA00006665"/>
    </source>
</evidence>
<protein>
    <submittedName>
        <fullName evidence="7">Uncharacterized protein</fullName>
    </submittedName>
</protein>
<evidence type="ECO:0000256" key="4">
    <source>
        <dbReference type="ARBA" id="ARBA00022989"/>
    </source>
</evidence>
<comment type="similarity">
    <text evidence="2">Belongs to the TDE1 family.</text>
</comment>
<dbReference type="SUPFAM" id="SSF103506">
    <property type="entry name" value="Mitochondrial carrier"/>
    <property type="match status" value="1"/>
</dbReference>
<evidence type="ECO:0000256" key="5">
    <source>
        <dbReference type="ARBA" id="ARBA00023136"/>
    </source>
</evidence>
<dbReference type="Pfam" id="PF00153">
    <property type="entry name" value="Mito_carr"/>
    <property type="match status" value="1"/>
</dbReference>
<dbReference type="Pfam" id="PF03348">
    <property type="entry name" value="Serinc"/>
    <property type="match status" value="1"/>
</dbReference>
<feature type="compositionally biased region" description="Basic residues" evidence="6">
    <location>
        <begin position="345"/>
        <end position="357"/>
    </location>
</feature>
<dbReference type="AlphaFoldDB" id="A0A835LNN2"/>
<keyword evidence="8" id="KW-1185">Reference proteome</keyword>
<dbReference type="NCBIfam" id="TIGR01624">
    <property type="entry name" value="LRP1_Cterm"/>
    <property type="match status" value="1"/>
</dbReference>
<reference evidence="7 8" key="1">
    <citation type="submission" date="2020-10" db="EMBL/GenBank/DDBJ databases">
        <title>The Coptis chinensis genome and diversification of protoberbering-type alkaloids.</title>
        <authorList>
            <person name="Wang B."/>
            <person name="Shu S."/>
            <person name="Song C."/>
            <person name="Liu Y."/>
        </authorList>
    </citation>
    <scope>NUCLEOTIDE SEQUENCE [LARGE SCALE GENOMIC DNA]</scope>
    <source>
        <strain evidence="7">HL-2020</strain>
        <tissue evidence="7">Leaf</tissue>
    </source>
</reference>
<gene>
    <name evidence="7" type="ORF">IFM89_026164</name>
</gene>
<dbReference type="InterPro" id="IPR007818">
    <property type="entry name" value="SHI"/>
</dbReference>
<dbReference type="Pfam" id="PF05142">
    <property type="entry name" value="DUF702"/>
    <property type="match status" value="1"/>
</dbReference>
<dbReference type="Proteomes" id="UP000631114">
    <property type="component" value="Unassembled WGS sequence"/>
</dbReference>
<feature type="compositionally biased region" description="Low complexity" evidence="6">
    <location>
        <begin position="361"/>
        <end position="397"/>
    </location>
</feature>
<dbReference type="GO" id="GO:0003700">
    <property type="term" value="F:DNA-binding transcription factor activity"/>
    <property type="evidence" value="ECO:0007669"/>
    <property type="project" value="InterPro"/>
</dbReference>
<dbReference type="GO" id="GO:0003677">
    <property type="term" value="F:DNA binding"/>
    <property type="evidence" value="ECO:0007669"/>
    <property type="project" value="TreeGrafter"/>
</dbReference>
<keyword evidence="4" id="KW-1133">Transmembrane helix</keyword>
<comment type="subcellular location">
    <subcellularLocation>
        <location evidence="1">Membrane</location>
        <topology evidence="1">Multi-pass membrane protein</topology>
    </subcellularLocation>
</comment>
<evidence type="ECO:0000313" key="8">
    <source>
        <dbReference type="Proteomes" id="UP000631114"/>
    </source>
</evidence>
<feature type="region of interest" description="Disordered" evidence="6">
    <location>
        <begin position="275"/>
        <end position="410"/>
    </location>
</feature>
<evidence type="ECO:0000256" key="3">
    <source>
        <dbReference type="ARBA" id="ARBA00022692"/>
    </source>
</evidence>
<dbReference type="InterPro" id="IPR018108">
    <property type="entry name" value="MCP_transmembrane"/>
</dbReference>
<dbReference type="GO" id="GO:0045893">
    <property type="term" value="P:positive regulation of DNA-templated transcription"/>
    <property type="evidence" value="ECO:0007669"/>
    <property type="project" value="TreeGrafter"/>
</dbReference>
<name>A0A835LNN2_9MAGN</name>
<dbReference type="OrthoDB" id="1913243at2759"/>
<dbReference type="PANTHER" id="PTHR31604">
    <property type="entry name" value="PROTEIN LATERAL ROOT PRIMORDIUM 1"/>
    <property type="match status" value="1"/>
</dbReference>
<dbReference type="Gene3D" id="1.50.40.10">
    <property type="entry name" value="Mitochondrial carrier domain"/>
    <property type="match status" value="1"/>
</dbReference>
<keyword evidence="5" id="KW-0472">Membrane</keyword>
<dbReference type="InterPro" id="IPR005016">
    <property type="entry name" value="TDE1/TMS"/>
</dbReference>
<feature type="compositionally biased region" description="Polar residues" evidence="6">
    <location>
        <begin position="278"/>
        <end position="307"/>
    </location>
</feature>
<sequence length="500" mass="55690">METGEIDLSPMAAVVILFRVIRASAVAATCAMTHVNFGSFQPFAGRTVDSRLEKWALLPFQGSRKVSIIRVCSPIRPSITLTIWEVSSHIHRLLLKETPTRHRLMCFRGCPELRSLRLEIALLGASAVLGLFASACSLPFDYVKSQIQKMQPNATGKYYYNALEFVVLKTWKAGGALKFYNEFLFIVLRLLIMSRYGMEIGRPTFVPVQDLSVTAIKSAWKFGSGMFLLVQVVLLLDFVHGWNDSWVKKDEQFWLVEFLYPSDYVGYLEKGQIPPKSTHMSEPQPQTFEPIQTSQPTSVSMPTTVHGSDSVPIHHSTLSNQVQHPSQQVHNPSQQVQNPVQHSSVHTRSKSARRRERHQLSASAAVDASSGSTSGVKKPRLINSQTTTSHTSISNTTPPRSFDTSSSHQDASFKEALPGQVCAPAVLKCVRVTAIDDGEDEYAYQAVVKIGGHVFKGFLYDQGMEGRESFPNISELHLGVGVKVADRRRSAYRLRLVSRK</sequence>
<organism evidence="7 8">
    <name type="scientific">Coptis chinensis</name>
    <dbReference type="NCBI Taxonomy" id="261450"/>
    <lineage>
        <taxon>Eukaryota</taxon>
        <taxon>Viridiplantae</taxon>
        <taxon>Streptophyta</taxon>
        <taxon>Embryophyta</taxon>
        <taxon>Tracheophyta</taxon>
        <taxon>Spermatophyta</taxon>
        <taxon>Magnoliopsida</taxon>
        <taxon>Ranunculales</taxon>
        <taxon>Ranunculaceae</taxon>
        <taxon>Coptidoideae</taxon>
        <taxon>Coptis</taxon>
    </lineage>
</organism>
<keyword evidence="3" id="KW-0812">Transmembrane</keyword>
<evidence type="ECO:0000256" key="1">
    <source>
        <dbReference type="ARBA" id="ARBA00004141"/>
    </source>
</evidence>
<dbReference type="EMBL" id="JADFTS010000008">
    <property type="protein sequence ID" value="KAF9593921.1"/>
    <property type="molecule type" value="Genomic_DNA"/>
</dbReference>
<dbReference type="GO" id="GO:0016020">
    <property type="term" value="C:membrane"/>
    <property type="evidence" value="ECO:0007669"/>
    <property type="project" value="UniProtKB-SubCell"/>
</dbReference>
<dbReference type="InterPro" id="IPR006511">
    <property type="entry name" value="SHI_C"/>
</dbReference>
<proteinExistence type="inferred from homology"/>
<comment type="caution">
    <text evidence="7">The sequence shown here is derived from an EMBL/GenBank/DDBJ whole genome shotgun (WGS) entry which is preliminary data.</text>
</comment>
<evidence type="ECO:0000313" key="7">
    <source>
        <dbReference type="EMBL" id="KAF9593921.1"/>
    </source>
</evidence>
<feature type="compositionally biased region" description="Polar residues" evidence="6">
    <location>
        <begin position="316"/>
        <end position="344"/>
    </location>
</feature>
<evidence type="ECO:0000256" key="6">
    <source>
        <dbReference type="SAM" id="MobiDB-lite"/>
    </source>
</evidence>